<dbReference type="AlphaFoldDB" id="A0A9P7R3I0"/>
<comment type="caution">
    <text evidence="1">The sequence shown here is derived from an EMBL/GenBank/DDBJ whole genome shotgun (WGS) entry which is preliminary data.</text>
</comment>
<protein>
    <submittedName>
        <fullName evidence="1">Uncharacterized protein</fullName>
    </submittedName>
</protein>
<keyword evidence="2" id="KW-1185">Reference proteome</keyword>
<feature type="non-terminal residue" evidence="1">
    <location>
        <position position="1"/>
    </location>
</feature>
<dbReference type="EMBL" id="JAESDN010000007">
    <property type="protein sequence ID" value="KAG7047549.1"/>
    <property type="molecule type" value="Genomic_DNA"/>
</dbReference>
<accession>A0A9P7R3I0</accession>
<dbReference type="Proteomes" id="UP000699042">
    <property type="component" value="Unassembled WGS sequence"/>
</dbReference>
<organism evidence="1 2">
    <name type="scientific">Colletotrichum scovillei</name>
    <dbReference type="NCBI Taxonomy" id="1209932"/>
    <lineage>
        <taxon>Eukaryota</taxon>
        <taxon>Fungi</taxon>
        <taxon>Dikarya</taxon>
        <taxon>Ascomycota</taxon>
        <taxon>Pezizomycotina</taxon>
        <taxon>Sordariomycetes</taxon>
        <taxon>Hypocreomycetidae</taxon>
        <taxon>Glomerellales</taxon>
        <taxon>Glomerellaceae</taxon>
        <taxon>Colletotrichum</taxon>
        <taxon>Colletotrichum acutatum species complex</taxon>
    </lineage>
</organism>
<gene>
    <name evidence="1" type="ORF">JMJ77_010898</name>
</gene>
<sequence length="52" mass="6259">SHVVAQDWDCDGDRLVVFRRLLPASFLFQSFQTYHQWSSLRAHVPTWTIQRR</sequence>
<feature type="non-terminal residue" evidence="1">
    <location>
        <position position="52"/>
    </location>
</feature>
<evidence type="ECO:0000313" key="2">
    <source>
        <dbReference type="Proteomes" id="UP000699042"/>
    </source>
</evidence>
<name>A0A9P7R3I0_9PEZI</name>
<reference evidence="1" key="1">
    <citation type="submission" date="2021-05" db="EMBL/GenBank/DDBJ databases">
        <title>Comparative genomics of three Colletotrichum scovillei strains and genetic complementation revealed genes involved fungal growth and virulence on chili pepper.</title>
        <authorList>
            <person name="Hsieh D.-K."/>
            <person name="Chuang S.-C."/>
            <person name="Chen C.-Y."/>
            <person name="Chao Y.-T."/>
            <person name="Lu M.-Y.J."/>
            <person name="Lee M.-H."/>
            <person name="Shih M.-C."/>
        </authorList>
    </citation>
    <scope>NUCLEOTIDE SEQUENCE</scope>
    <source>
        <strain evidence="1">Coll-153</strain>
    </source>
</reference>
<proteinExistence type="predicted"/>
<evidence type="ECO:0000313" key="1">
    <source>
        <dbReference type="EMBL" id="KAG7047549.1"/>
    </source>
</evidence>